<reference evidence="2 3" key="1">
    <citation type="submission" date="2014-12" db="EMBL/GenBank/DDBJ databases">
        <title>Genome sequence of Morococcus cerebrosus.</title>
        <authorList>
            <person name="Shin S.-K."/>
            <person name="Yi H."/>
        </authorList>
    </citation>
    <scope>NUCLEOTIDE SEQUENCE [LARGE SCALE GENOMIC DNA]</scope>
    <source>
        <strain evidence="2 3">CIP 81.93</strain>
    </source>
</reference>
<comment type="caution">
    <text evidence="2">The sequence shown here is derived from an EMBL/GenBank/DDBJ whole genome shotgun (WGS) entry which is preliminary data.</text>
</comment>
<gene>
    <name evidence="2" type="ORF">MCC93_08520</name>
</gene>
<dbReference type="EMBL" id="JUFZ01000033">
    <property type="protein sequence ID" value="KIC09760.1"/>
    <property type="molecule type" value="Genomic_DNA"/>
</dbReference>
<name>A0A0C1GU15_9NEIS</name>
<feature type="compositionally biased region" description="Polar residues" evidence="1">
    <location>
        <begin position="38"/>
        <end position="50"/>
    </location>
</feature>
<accession>A0A0C1GU15</accession>
<evidence type="ECO:0000313" key="2">
    <source>
        <dbReference type="EMBL" id="KIC09760.1"/>
    </source>
</evidence>
<feature type="region of interest" description="Disordered" evidence="1">
    <location>
        <begin position="1"/>
        <end position="50"/>
    </location>
</feature>
<organism evidence="2 3">
    <name type="scientific">Morococcus cerebrosus</name>
    <dbReference type="NCBI Taxonomy" id="1056807"/>
    <lineage>
        <taxon>Bacteria</taxon>
        <taxon>Pseudomonadati</taxon>
        <taxon>Pseudomonadota</taxon>
        <taxon>Betaproteobacteria</taxon>
        <taxon>Neisseriales</taxon>
        <taxon>Neisseriaceae</taxon>
        <taxon>Morococcus</taxon>
    </lineage>
</organism>
<dbReference type="AlphaFoldDB" id="A0A0C1GU15"/>
<evidence type="ECO:0000256" key="1">
    <source>
        <dbReference type="SAM" id="MobiDB-lite"/>
    </source>
</evidence>
<protein>
    <submittedName>
        <fullName evidence="2">Dynamin-3</fullName>
    </submittedName>
</protein>
<evidence type="ECO:0000313" key="3">
    <source>
        <dbReference type="Proteomes" id="UP000031390"/>
    </source>
</evidence>
<sequence length="62" mass="6632">MLTPNPNNGRHPAFTPNPKNGNPPVPVSDDLAAVFPQNRPTSGASDETPSRFTGLVKIMDTF</sequence>
<dbReference type="Proteomes" id="UP000031390">
    <property type="component" value="Unassembled WGS sequence"/>
</dbReference>
<proteinExistence type="predicted"/>